<organism evidence="1 2">
    <name type="scientific">Aureimonas altamirensis</name>
    <dbReference type="NCBI Taxonomy" id="370622"/>
    <lineage>
        <taxon>Bacteria</taxon>
        <taxon>Pseudomonadati</taxon>
        <taxon>Pseudomonadota</taxon>
        <taxon>Alphaproteobacteria</taxon>
        <taxon>Hyphomicrobiales</taxon>
        <taxon>Aurantimonadaceae</taxon>
        <taxon>Aureimonas</taxon>
    </lineage>
</organism>
<reference evidence="1 2" key="1">
    <citation type="submission" date="2014-09" db="EMBL/GenBank/DDBJ databases">
        <title>Isolation and characterization of Aurantimonas altamirensis ON-56566 from clinical sample following a dog bite.</title>
        <authorList>
            <person name="Eshaghi A."/>
            <person name="Li A."/>
            <person name="Shahinas D."/>
            <person name="Bahn P."/>
            <person name="Kus J.V."/>
            <person name="Patel S.N."/>
        </authorList>
    </citation>
    <scope>NUCLEOTIDE SEQUENCE [LARGE SCALE GENOMIC DNA]</scope>
    <source>
        <strain evidence="1 2">ON-56566</strain>
    </source>
</reference>
<protein>
    <submittedName>
        <fullName evidence="1">Uncharacterized protein</fullName>
    </submittedName>
</protein>
<name>A0A0B1QBW3_9HYPH</name>
<evidence type="ECO:0000313" key="2">
    <source>
        <dbReference type="Proteomes" id="UP000030826"/>
    </source>
</evidence>
<dbReference type="AlphaFoldDB" id="A0A0B1QBW3"/>
<dbReference type="OrthoDB" id="9921742at2"/>
<gene>
    <name evidence="1" type="ORF">LA66_07110</name>
</gene>
<comment type="caution">
    <text evidence="1">The sequence shown here is derived from an EMBL/GenBank/DDBJ whole genome shotgun (WGS) entry which is preliminary data.</text>
</comment>
<proteinExistence type="predicted"/>
<evidence type="ECO:0000313" key="1">
    <source>
        <dbReference type="EMBL" id="KHJ56315.1"/>
    </source>
</evidence>
<dbReference type="STRING" id="370622.LA66_07110"/>
<dbReference type="Proteomes" id="UP000030826">
    <property type="component" value="Unassembled WGS sequence"/>
</dbReference>
<dbReference type="EMBL" id="JRFJ01000001">
    <property type="protein sequence ID" value="KHJ56315.1"/>
    <property type="molecule type" value="Genomic_DNA"/>
</dbReference>
<sequence>MTDEPNETHTLRRPIRAPFVWAPTDEQSKVLDRLIDIEPELSKMVRGKQAWQVVGETAKKVALWLTAMAGAFYVLREIIRSMAA</sequence>
<accession>A0A0B1QBW3</accession>
<dbReference type="RefSeq" id="WP_039189963.1">
    <property type="nucleotide sequence ID" value="NZ_JRFJ01000001.1"/>
</dbReference>